<feature type="domain" description="Campylobacter invasion antigen D C-terminal" evidence="2">
    <location>
        <begin position="64"/>
        <end position="115"/>
    </location>
</feature>
<dbReference type="InterPro" id="IPR054057">
    <property type="entry name" value="CiaD_C"/>
</dbReference>
<gene>
    <name evidence="3" type="ORF">F1B92_08035</name>
</gene>
<feature type="coiled-coil region" evidence="1">
    <location>
        <begin position="11"/>
        <end position="64"/>
    </location>
</feature>
<sequence>MKIEELTQIVIKELEENSKNQIDDEYKLQKESISDKESSDLLNLDFLSDEIARLNDEILISKNAQKDFLINLKDRILVLFEGLNSFDKSDIEARVELSLKFMEFLLASIEKKLKNLSK</sequence>
<evidence type="ECO:0000313" key="4">
    <source>
        <dbReference type="Proteomes" id="UP000476338"/>
    </source>
</evidence>
<proteinExistence type="predicted"/>
<dbReference type="RefSeq" id="WP_154571357.1">
    <property type="nucleotide sequence ID" value="NZ_VWSJ01000039.1"/>
</dbReference>
<dbReference type="EMBL" id="VWSJ01000039">
    <property type="protein sequence ID" value="MSN97107.1"/>
    <property type="molecule type" value="Genomic_DNA"/>
</dbReference>
<comment type="caution">
    <text evidence="3">The sequence shown here is derived from an EMBL/GenBank/DDBJ whole genome shotgun (WGS) entry which is preliminary data.</text>
</comment>
<protein>
    <recommendedName>
        <fullName evidence="2">Campylobacter invasion antigen D C-terminal domain-containing protein</fullName>
    </recommendedName>
</protein>
<evidence type="ECO:0000256" key="1">
    <source>
        <dbReference type="SAM" id="Coils"/>
    </source>
</evidence>
<keyword evidence="1" id="KW-0175">Coiled coil</keyword>
<dbReference type="Proteomes" id="UP000476338">
    <property type="component" value="Unassembled WGS sequence"/>
</dbReference>
<name>A0A6L5WLE0_9BACT</name>
<organism evidence="3 4">
    <name type="scientific">Campylobacter portucalensis</name>
    <dbReference type="NCBI Taxonomy" id="2608384"/>
    <lineage>
        <taxon>Bacteria</taxon>
        <taxon>Pseudomonadati</taxon>
        <taxon>Campylobacterota</taxon>
        <taxon>Epsilonproteobacteria</taxon>
        <taxon>Campylobacterales</taxon>
        <taxon>Campylobacteraceae</taxon>
        <taxon>Campylobacter</taxon>
    </lineage>
</organism>
<reference evidence="3 4" key="1">
    <citation type="submission" date="2019-09" db="EMBL/GenBank/DDBJ databases">
        <authorList>
            <person name="Silva M."/>
            <person name="Pereira G."/>
            <person name="Lopes-Da-Costa L."/>
            <person name="Silva E."/>
        </authorList>
    </citation>
    <scope>NUCLEOTIDE SEQUENCE [LARGE SCALE GENOMIC DNA]</scope>
    <source>
        <strain evidence="3 4">FMV-PI01</strain>
    </source>
</reference>
<keyword evidence="4" id="KW-1185">Reference proteome</keyword>
<evidence type="ECO:0000313" key="3">
    <source>
        <dbReference type="EMBL" id="MSN97107.1"/>
    </source>
</evidence>
<dbReference type="AlphaFoldDB" id="A0A6L5WLE0"/>
<accession>A0A6L5WLE0</accession>
<dbReference type="Pfam" id="PF21862">
    <property type="entry name" value="CiaD"/>
    <property type="match status" value="1"/>
</dbReference>
<evidence type="ECO:0000259" key="2">
    <source>
        <dbReference type="Pfam" id="PF21862"/>
    </source>
</evidence>
<reference evidence="3 4" key="2">
    <citation type="submission" date="2020-03" db="EMBL/GenBank/DDBJ databases">
        <title>Campylobacter portucalensis sp. nov., a new species of Campylobacter isolated from the reproductive tract of bulls.</title>
        <authorList>
            <person name="Silva M.F."/>
            <person name="Pereira G."/>
            <person name="Carneiro C."/>
            <person name="Hemphill A."/>
            <person name="Mateus L."/>
            <person name="Lopes-Da-Costa L."/>
            <person name="Silva E."/>
        </authorList>
    </citation>
    <scope>NUCLEOTIDE SEQUENCE [LARGE SCALE GENOMIC DNA]</scope>
    <source>
        <strain evidence="3 4">FMV-PI01</strain>
    </source>
</reference>